<dbReference type="InterPro" id="IPR050194">
    <property type="entry name" value="Glycosyltransferase_grp1"/>
</dbReference>
<organism evidence="3 4">
    <name type="scientific">Sinisalibacter aestuarii</name>
    <dbReference type="NCBI Taxonomy" id="2949426"/>
    <lineage>
        <taxon>Bacteria</taxon>
        <taxon>Pseudomonadati</taxon>
        <taxon>Pseudomonadota</taxon>
        <taxon>Alphaproteobacteria</taxon>
        <taxon>Rhodobacterales</taxon>
        <taxon>Roseobacteraceae</taxon>
        <taxon>Sinisalibacter</taxon>
    </lineage>
</organism>
<sequence>MHMIDGLGRGGAEHLLTIYAPELQRQGFDMRVVALKDWGESPVAGRLRAAGIAVERLPLAKLRNIGQIRAAMKRLREIGPDVIHAHLEASTVLAGLARIALRVPVVSTLHTLEYPERFNRAGARLWLRDRLLANIFDRVICLSPAIADEARRHGLARAPVVSIANGIDLGAFDANRGKPPEEIRAGLGIPPAARVIVTVAVLRPPKGIDRLIRAMADLVPVQPDLHLLIVGEGEERARLEALTAELGLDHAVTFAGFRSDVADVLRVAELFVLPTLWDALPTVLIEAMAADLPIVASNVGGIPDMVRDGTDGILVPKDDVPALTGAIGAIMGDEAHRQEMARAARERVEAEFSLPIQVGKLADLYRELSKDDGR</sequence>
<keyword evidence="4" id="KW-1185">Reference proteome</keyword>
<dbReference type="GO" id="GO:0016740">
    <property type="term" value="F:transferase activity"/>
    <property type="evidence" value="ECO:0007669"/>
    <property type="project" value="UniProtKB-KW"/>
</dbReference>
<proteinExistence type="predicted"/>
<dbReference type="EMBL" id="BROH01000005">
    <property type="protein sequence ID" value="GKY88151.1"/>
    <property type="molecule type" value="Genomic_DNA"/>
</dbReference>
<feature type="domain" description="Glycosyl transferase family 1" evidence="1">
    <location>
        <begin position="181"/>
        <end position="347"/>
    </location>
</feature>
<protein>
    <submittedName>
        <fullName evidence="3">Glycosyl transferase</fullName>
    </submittedName>
</protein>
<dbReference type="SUPFAM" id="SSF53756">
    <property type="entry name" value="UDP-Glycosyltransferase/glycogen phosphorylase"/>
    <property type="match status" value="1"/>
</dbReference>
<evidence type="ECO:0000313" key="4">
    <source>
        <dbReference type="Proteomes" id="UP001144205"/>
    </source>
</evidence>
<dbReference type="Pfam" id="PF13439">
    <property type="entry name" value="Glyco_transf_4"/>
    <property type="match status" value="1"/>
</dbReference>
<dbReference type="InterPro" id="IPR028098">
    <property type="entry name" value="Glyco_trans_4-like_N"/>
</dbReference>
<gene>
    <name evidence="3" type="ORF">STA1M1_20200</name>
</gene>
<evidence type="ECO:0000259" key="2">
    <source>
        <dbReference type="Pfam" id="PF13439"/>
    </source>
</evidence>
<dbReference type="Gene3D" id="3.40.50.2000">
    <property type="entry name" value="Glycogen Phosphorylase B"/>
    <property type="match status" value="2"/>
</dbReference>
<evidence type="ECO:0000259" key="1">
    <source>
        <dbReference type="Pfam" id="PF00534"/>
    </source>
</evidence>
<name>A0ABQ5LV54_9RHOB</name>
<dbReference type="Pfam" id="PF00534">
    <property type="entry name" value="Glycos_transf_1"/>
    <property type="match status" value="1"/>
</dbReference>
<dbReference type="Proteomes" id="UP001144205">
    <property type="component" value="Unassembled WGS sequence"/>
</dbReference>
<dbReference type="PANTHER" id="PTHR45947:SF3">
    <property type="entry name" value="SULFOQUINOVOSYL TRANSFERASE SQD2"/>
    <property type="match status" value="1"/>
</dbReference>
<dbReference type="InterPro" id="IPR001296">
    <property type="entry name" value="Glyco_trans_1"/>
</dbReference>
<comment type="caution">
    <text evidence="3">The sequence shown here is derived from an EMBL/GenBank/DDBJ whole genome shotgun (WGS) entry which is preliminary data.</text>
</comment>
<feature type="domain" description="Glycosyltransferase subfamily 4-like N-terminal" evidence="2">
    <location>
        <begin position="10"/>
        <end position="169"/>
    </location>
</feature>
<dbReference type="PANTHER" id="PTHR45947">
    <property type="entry name" value="SULFOQUINOVOSYL TRANSFERASE SQD2"/>
    <property type="match status" value="1"/>
</dbReference>
<keyword evidence="3" id="KW-0808">Transferase</keyword>
<accession>A0ABQ5LV54</accession>
<evidence type="ECO:0000313" key="3">
    <source>
        <dbReference type="EMBL" id="GKY88151.1"/>
    </source>
</evidence>
<reference evidence="3" key="1">
    <citation type="journal article" date="2023" name="Int. J. Syst. Evol. Microbiol.">
        <title>Sinisalibacter aestuarii sp. nov., isolated from estuarine sediment of the Arakawa River.</title>
        <authorList>
            <person name="Arafat S.T."/>
            <person name="Hirano S."/>
            <person name="Sato A."/>
            <person name="Takeuchi K."/>
            <person name="Yasuda T."/>
            <person name="Terahara T."/>
            <person name="Hamada M."/>
            <person name="Kobayashi T."/>
        </authorList>
    </citation>
    <scope>NUCLEOTIDE SEQUENCE</scope>
    <source>
        <strain evidence="3">B-399</strain>
    </source>
</reference>